<name>A0A2T5G5P6_9BACL</name>
<dbReference type="InterPro" id="IPR012902">
    <property type="entry name" value="N_methyl_site"/>
</dbReference>
<proteinExistence type="predicted"/>
<organism evidence="3 4">
    <name type="scientific">Brockia lithotrophica</name>
    <dbReference type="NCBI Taxonomy" id="933949"/>
    <lineage>
        <taxon>Bacteria</taxon>
        <taxon>Bacillati</taxon>
        <taxon>Bacillota</taxon>
        <taxon>Bacilli</taxon>
        <taxon>Bacillales</taxon>
        <taxon>Bacillales Family X. Incertae Sedis</taxon>
        <taxon>Brockia</taxon>
    </lineage>
</organism>
<comment type="caution">
    <text evidence="3">The sequence shown here is derived from an EMBL/GenBank/DDBJ whole genome shotgun (WGS) entry which is preliminary data.</text>
</comment>
<dbReference type="PROSITE" id="PS00409">
    <property type="entry name" value="PROKAR_NTER_METHYL"/>
    <property type="match status" value="1"/>
</dbReference>
<dbReference type="AlphaFoldDB" id="A0A2T5G5P6"/>
<dbReference type="GO" id="GO:0030420">
    <property type="term" value="P:establishment of competence for transformation"/>
    <property type="evidence" value="ECO:0007669"/>
    <property type="project" value="UniProtKB-KW"/>
</dbReference>
<dbReference type="Proteomes" id="UP000244016">
    <property type="component" value="Unassembled WGS sequence"/>
</dbReference>
<dbReference type="GO" id="GO:0009986">
    <property type="term" value="C:cell surface"/>
    <property type="evidence" value="ECO:0007669"/>
    <property type="project" value="UniProtKB-SubCell"/>
</dbReference>
<protein>
    <submittedName>
        <fullName evidence="3">Uncharacterized protein</fullName>
    </submittedName>
</protein>
<gene>
    <name evidence="3" type="ORF">BLITH_1591</name>
</gene>
<evidence type="ECO:0000313" key="3">
    <source>
        <dbReference type="EMBL" id="PTQ51514.1"/>
    </source>
</evidence>
<comment type="subcellular location">
    <subcellularLocation>
        <location evidence="1">Cell surface</location>
    </subcellularLocation>
</comment>
<evidence type="ECO:0000313" key="4">
    <source>
        <dbReference type="Proteomes" id="UP000244016"/>
    </source>
</evidence>
<dbReference type="EMBL" id="PEBW01000005">
    <property type="protein sequence ID" value="PTQ51514.1"/>
    <property type="molecule type" value="Genomic_DNA"/>
</dbReference>
<reference evidence="3 4" key="1">
    <citation type="submission" date="2017-08" db="EMBL/GenBank/DDBJ databases">
        <title>Burning lignite coal seam in the remote Altai Mountains harbors a hydrogen-driven thermophilic microbial community.</title>
        <authorList>
            <person name="Kadnikov V.V."/>
            <person name="Mardanov A.V."/>
            <person name="Ivasenko D."/>
            <person name="Beletsky A.V."/>
            <person name="Karnachuk O.V."/>
            <person name="Ravin N.V."/>
        </authorList>
    </citation>
    <scope>NUCLEOTIDE SEQUENCE [LARGE SCALE GENOMIC DNA]</scope>
    <source>
        <strain evidence="3">AL31</strain>
    </source>
</reference>
<evidence type="ECO:0000256" key="1">
    <source>
        <dbReference type="ARBA" id="ARBA00004241"/>
    </source>
</evidence>
<accession>A0A2T5G5P6</accession>
<evidence type="ECO:0000256" key="2">
    <source>
        <dbReference type="ARBA" id="ARBA00023287"/>
    </source>
</evidence>
<sequence>MTRRRNAPVRRDAGISLLELLLATGLFALLVAFLLEAWREVDRAEARLKAREGCLEAYREFLARWPFVIECERGECGDEDEARAHLTRALEETARAVQSSARLAEAPRLESLERVELEKTDPTSEVSDPLTAARHVYHLAVAFGEDCEAHLYSTVLVRTDEGGTARADDE</sequence>
<keyword evidence="2" id="KW-0178">Competence</keyword>